<evidence type="ECO:0000313" key="3">
    <source>
        <dbReference type="Proteomes" id="UP000246964"/>
    </source>
</evidence>
<evidence type="ECO:0000313" key="2">
    <source>
        <dbReference type="EMBL" id="PWW10442.1"/>
    </source>
</evidence>
<dbReference type="InterPro" id="IPR050553">
    <property type="entry name" value="Thioredoxin_ResA/DsbE_sf"/>
</dbReference>
<keyword evidence="3" id="KW-1185">Reference proteome</keyword>
<dbReference type="InterPro" id="IPR013766">
    <property type="entry name" value="Thioredoxin_domain"/>
</dbReference>
<gene>
    <name evidence="2" type="ORF">DET45_11423</name>
</gene>
<dbReference type="EMBL" id="QGTT01000014">
    <property type="protein sequence ID" value="PWW10442.1"/>
    <property type="molecule type" value="Genomic_DNA"/>
</dbReference>
<dbReference type="AlphaFoldDB" id="A0A317Q868"/>
<dbReference type="Pfam" id="PF08534">
    <property type="entry name" value="Redoxin"/>
    <property type="match status" value="1"/>
</dbReference>
<dbReference type="OrthoDB" id="9796554at2"/>
<sequence>MSQPKQSSKWLKLLKNIAAMVVMFMLISTAVDAWRGRNLDPQAVPLMTYTDLQGTTEDWLERSYSEPVIVYFWATWCPVCTYVTPTVNWMAADYPVVTVALRSGSDAKVAHYLEQQNYQLITVNDQLGQVGQQWQITATPTVAIVHEGEIVSYTTGITTPTGLWWRRWWASFSG</sequence>
<feature type="domain" description="Thioredoxin" evidence="1">
    <location>
        <begin position="38"/>
        <end position="174"/>
    </location>
</feature>
<dbReference type="CDD" id="cd03011">
    <property type="entry name" value="TlpA_like_ScsD_MtbDsbE"/>
    <property type="match status" value="1"/>
</dbReference>
<dbReference type="Gene3D" id="3.40.30.10">
    <property type="entry name" value="Glutaredoxin"/>
    <property type="match status" value="1"/>
</dbReference>
<comment type="caution">
    <text evidence="2">The sequence shown here is derived from an EMBL/GenBank/DDBJ whole genome shotgun (WGS) entry which is preliminary data.</text>
</comment>
<dbReference type="InterPro" id="IPR036249">
    <property type="entry name" value="Thioredoxin-like_sf"/>
</dbReference>
<dbReference type="PROSITE" id="PS51352">
    <property type="entry name" value="THIOREDOXIN_2"/>
    <property type="match status" value="1"/>
</dbReference>
<name>A0A317Q868_9GAMM</name>
<dbReference type="Proteomes" id="UP000246964">
    <property type="component" value="Unassembled WGS sequence"/>
</dbReference>
<dbReference type="RefSeq" id="WP_110076445.1">
    <property type="nucleotide sequence ID" value="NZ_QGTT01000014.1"/>
</dbReference>
<dbReference type="PANTHER" id="PTHR42852:SF17">
    <property type="entry name" value="THIOREDOXIN-LIKE PROTEIN HI_1115"/>
    <property type="match status" value="1"/>
</dbReference>
<proteinExistence type="predicted"/>
<dbReference type="GO" id="GO:0016491">
    <property type="term" value="F:oxidoreductase activity"/>
    <property type="evidence" value="ECO:0007669"/>
    <property type="project" value="InterPro"/>
</dbReference>
<dbReference type="InterPro" id="IPR013740">
    <property type="entry name" value="Redoxin"/>
</dbReference>
<reference evidence="2 3" key="1">
    <citation type="submission" date="2018-05" db="EMBL/GenBank/DDBJ databases">
        <title>Freshwater and sediment microbial communities from various areas in North America, analyzing microbe dynamics in response to fracking.</title>
        <authorList>
            <person name="Lamendella R."/>
        </authorList>
    </citation>
    <scope>NUCLEOTIDE SEQUENCE [LARGE SCALE GENOMIC DNA]</scope>
    <source>
        <strain evidence="2 3">125B1</strain>
    </source>
</reference>
<dbReference type="SUPFAM" id="SSF52833">
    <property type="entry name" value="Thioredoxin-like"/>
    <property type="match status" value="1"/>
</dbReference>
<evidence type="ECO:0000259" key="1">
    <source>
        <dbReference type="PROSITE" id="PS51352"/>
    </source>
</evidence>
<accession>A0A317Q868</accession>
<dbReference type="PANTHER" id="PTHR42852">
    <property type="entry name" value="THIOL:DISULFIDE INTERCHANGE PROTEIN DSBE"/>
    <property type="match status" value="1"/>
</dbReference>
<protein>
    <submittedName>
        <fullName evidence="2">Redoxin</fullName>
    </submittedName>
</protein>
<organism evidence="2 3">
    <name type="scientific">Pseudidiomarina maritima</name>
    <dbReference type="NCBI Taxonomy" id="519453"/>
    <lineage>
        <taxon>Bacteria</taxon>
        <taxon>Pseudomonadati</taxon>
        <taxon>Pseudomonadota</taxon>
        <taxon>Gammaproteobacteria</taxon>
        <taxon>Alteromonadales</taxon>
        <taxon>Idiomarinaceae</taxon>
        <taxon>Pseudidiomarina</taxon>
    </lineage>
</organism>